<dbReference type="OrthoDB" id="2272416at2759"/>
<keyword evidence="2" id="KW-0482">Metalloprotease</keyword>
<gene>
    <name evidence="2" type="ORF">EPI10_015747</name>
</gene>
<sequence length="145" mass="16934">MWDYFLVSFQKKYVGAIYVKAIRLEFIELRQGNMFIADYEAEFLRPSCCAPGMVVDEQYKCNRFEFGLRSDLKMQVAPLQERVYEALVEKTKICGEVRCYVDGSTHSYVSRVMVEKLGIRVDETVSDVTIISPFEKFVHVNKIYK</sequence>
<dbReference type="AlphaFoldDB" id="A0A5B6VLT3"/>
<protein>
    <submittedName>
        <fullName evidence="2">ATP-dependent zinc metalloprotease FtsH</fullName>
    </submittedName>
</protein>
<accession>A0A5B6VLT3</accession>
<reference evidence="3" key="1">
    <citation type="journal article" date="2019" name="Plant Biotechnol. J.">
        <title>Genome sequencing of the Australian wild diploid species Gossypium australe highlights disease resistance and delayed gland morphogenesis.</title>
        <authorList>
            <person name="Cai Y."/>
            <person name="Cai X."/>
            <person name="Wang Q."/>
            <person name="Wang P."/>
            <person name="Zhang Y."/>
            <person name="Cai C."/>
            <person name="Xu Y."/>
            <person name="Wang K."/>
            <person name="Zhou Z."/>
            <person name="Wang C."/>
            <person name="Geng S."/>
            <person name="Li B."/>
            <person name="Dong Q."/>
            <person name="Hou Y."/>
            <person name="Wang H."/>
            <person name="Ai P."/>
            <person name="Liu Z."/>
            <person name="Yi F."/>
            <person name="Sun M."/>
            <person name="An G."/>
            <person name="Cheng J."/>
            <person name="Zhang Y."/>
            <person name="Shi Q."/>
            <person name="Xie Y."/>
            <person name="Shi X."/>
            <person name="Chang Y."/>
            <person name="Huang F."/>
            <person name="Chen Y."/>
            <person name="Hong S."/>
            <person name="Mi L."/>
            <person name="Sun Q."/>
            <person name="Zhang L."/>
            <person name="Zhou B."/>
            <person name="Peng R."/>
            <person name="Zhang X."/>
            <person name="Liu F."/>
        </authorList>
    </citation>
    <scope>NUCLEOTIDE SEQUENCE [LARGE SCALE GENOMIC DNA]</scope>
    <source>
        <strain evidence="3">cv. PA1801</strain>
    </source>
</reference>
<organism evidence="2 3">
    <name type="scientific">Gossypium australe</name>
    <dbReference type="NCBI Taxonomy" id="47621"/>
    <lineage>
        <taxon>Eukaryota</taxon>
        <taxon>Viridiplantae</taxon>
        <taxon>Streptophyta</taxon>
        <taxon>Embryophyta</taxon>
        <taxon>Tracheophyta</taxon>
        <taxon>Spermatophyta</taxon>
        <taxon>Magnoliopsida</taxon>
        <taxon>eudicotyledons</taxon>
        <taxon>Gunneridae</taxon>
        <taxon>Pentapetalae</taxon>
        <taxon>rosids</taxon>
        <taxon>malvids</taxon>
        <taxon>Malvales</taxon>
        <taxon>Malvaceae</taxon>
        <taxon>Malvoideae</taxon>
        <taxon>Gossypium</taxon>
    </lineage>
</organism>
<name>A0A5B6VLT3_9ROSI</name>
<comment type="caution">
    <text evidence="2">The sequence shown here is derived from an EMBL/GenBank/DDBJ whole genome shotgun (WGS) entry which is preliminary data.</text>
</comment>
<dbReference type="GO" id="GO:0008237">
    <property type="term" value="F:metallopeptidase activity"/>
    <property type="evidence" value="ECO:0007669"/>
    <property type="project" value="UniProtKB-KW"/>
</dbReference>
<keyword evidence="2" id="KW-0378">Hydrolase</keyword>
<keyword evidence="3" id="KW-1185">Reference proteome</keyword>
<dbReference type="Proteomes" id="UP000325315">
    <property type="component" value="Unassembled WGS sequence"/>
</dbReference>
<keyword evidence="2" id="KW-0645">Protease</keyword>
<evidence type="ECO:0000313" key="2">
    <source>
        <dbReference type="EMBL" id="KAA3470006.1"/>
    </source>
</evidence>
<dbReference type="InterPro" id="IPR005162">
    <property type="entry name" value="Retrotrans_gag_dom"/>
</dbReference>
<feature type="domain" description="Retrotransposon gag" evidence="1">
    <location>
        <begin position="2"/>
        <end position="69"/>
    </location>
</feature>
<proteinExistence type="predicted"/>
<dbReference type="GO" id="GO:0006508">
    <property type="term" value="P:proteolysis"/>
    <property type="evidence" value="ECO:0007669"/>
    <property type="project" value="UniProtKB-KW"/>
</dbReference>
<dbReference type="EMBL" id="SMMG02000006">
    <property type="protein sequence ID" value="KAA3470006.1"/>
    <property type="molecule type" value="Genomic_DNA"/>
</dbReference>
<evidence type="ECO:0000259" key="1">
    <source>
        <dbReference type="Pfam" id="PF03732"/>
    </source>
</evidence>
<dbReference type="Pfam" id="PF03732">
    <property type="entry name" value="Retrotrans_gag"/>
    <property type="match status" value="1"/>
</dbReference>
<evidence type="ECO:0000313" key="3">
    <source>
        <dbReference type="Proteomes" id="UP000325315"/>
    </source>
</evidence>